<evidence type="ECO:0000256" key="9">
    <source>
        <dbReference type="ARBA" id="ARBA00023136"/>
    </source>
</evidence>
<proteinExistence type="predicted"/>
<dbReference type="EMBL" id="JACPNR010000004">
    <property type="protein sequence ID" value="MBI2677394.1"/>
    <property type="molecule type" value="Genomic_DNA"/>
</dbReference>
<keyword evidence="6" id="KW-0249">Electron transport</keyword>
<evidence type="ECO:0000256" key="2">
    <source>
        <dbReference type="ARBA" id="ARBA00022448"/>
    </source>
</evidence>
<gene>
    <name evidence="12" type="ORF">HYX28_01285</name>
</gene>
<feature type="transmembrane region" description="Helical" evidence="10">
    <location>
        <begin position="278"/>
        <end position="296"/>
    </location>
</feature>
<keyword evidence="5" id="KW-0479">Metal-binding</keyword>
<evidence type="ECO:0000313" key="13">
    <source>
        <dbReference type="Proteomes" id="UP000779809"/>
    </source>
</evidence>
<keyword evidence="3" id="KW-0349">Heme</keyword>
<dbReference type="GO" id="GO:0046872">
    <property type="term" value="F:metal ion binding"/>
    <property type="evidence" value="ECO:0007669"/>
    <property type="project" value="UniProtKB-KW"/>
</dbReference>
<feature type="transmembrane region" description="Helical" evidence="10">
    <location>
        <begin position="135"/>
        <end position="155"/>
    </location>
</feature>
<sequence length="309" mass="35935">MDWRQLWEISSTPDNVPIVALLPLVVFYCWLAWKQARANDALIAQLEADPALAKTHHRKTYPWQPGWQKEIHVWPFLLRVEFLAAIIVTIILMVWSITLNAPMEEPANPNLTMNPAKAPWYFLGLQEMLVYFDPWIAGVVMPTLIIIGLMAIPYIDTNPLGSGYYTWKQRKFSISTFFFGFIVLWVSMIIIGTFIRGPGWLWFWPGQTWDHNKIVYEVNRDLPDLFGLTTQPLKGIFGLLAVGAYFVIGGLGLHTLFKRYNPKDYARMSFLQYNTMMFLMLLMVSLPLKIAIRLLFHIKYVWVTPWFNV</sequence>
<comment type="caution">
    <text evidence="12">The sequence shown here is derived from an EMBL/GenBank/DDBJ whole genome shotgun (WGS) entry which is preliminary data.</text>
</comment>
<evidence type="ECO:0000256" key="4">
    <source>
        <dbReference type="ARBA" id="ARBA00022692"/>
    </source>
</evidence>
<evidence type="ECO:0000256" key="1">
    <source>
        <dbReference type="ARBA" id="ARBA00004141"/>
    </source>
</evidence>
<dbReference type="InterPro" id="IPR027387">
    <property type="entry name" value="Cytb/b6-like_sf"/>
</dbReference>
<keyword evidence="4 10" id="KW-0812">Transmembrane</keyword>
<dbReference type="PROSITE" id="PS51003">
    <property type="entry name" value="CYTB_CTER"/>
    <property type="match status" value="1"/>
</dbReference>
<keyword evidence="8" id="KW-0408">Iron</keyword>
<feature type="transmembrane region" description="Helical" evidence="10">
    <location>
        <begin position="16"/>
        <end position="33"/>
    </location>
</feature>
<dbReference type="InterPro" id="IPR036150">
    <property type="entry name" value="Cyt_b/b6_C_sf"/>
</dbReference>
<name>A0A932A8B6_9BACT</name>
<keyword evidence="7 10" id="KW-1133">Transmembrane helix</keyword>
<feature type="transmembrane region" description="Helical" evidence="10">
    <location>
        <begin position="236"/>
        <end position="257"/>
    </location>
</feature>
<evidence type="ECO:0000256" key="3">
    <source>
        <dbReference type="ARBA" id="ARBA00022617"/>
    </source>
</evidence>
<protein>
    <submittedName>
        <fullName evidence="12">Cytochrome C</fullName>
    </submittedName>
</protein>
<feature type="transmembrane region" description="Helical" evidence="10">
    <location>
        <begin position="76"/>
        <end position="97"/>
    </location>
</feature>
<evidence type="ECO:0000256" key="10">
    <source>
        <dbReference type="SAM" id="Phobius"/>
    </source>
</evidence>
<accession>A0A932A8B6</accession>
<evidence type="ECO:0000256" key="8">
    <source>
        <dbReference type="ARBA" id="ARBA00023004"/>
    </source>
</evidence>
<dbReference type="GO" id="GO:0016491">
    <property type="term" value="F:oxidoreductase activity"/>
    <property type="evidence" value="ECO:0007669"/>
    <property type="project" value="InterPro"/>
</dbReference>
<keyword evidence="2" id="KW-0813">Transport</keyword>
<evidence type="ECO:0000256" key="5">
    <source>
        <dbReference type="ARBA" id="ARBA00022723"/>
    </source>
</evidence>
<feature type="transmembrane region" description="Helical" evidence="10">
    <location>
        <begin position="176"/>
        <end position="195"/>
    </location>
</feature>
<evidence type="ECO:0000313" key="12">
    <source>
        <dbReference type="EMBL" id="MBI2677394.1"/>
    </source>
</evidence>
<evidence type="ECO:0000256" key="7">
    <source>
        <dbReference type="ARBA" id="ARBA00022989"/>
    </source>
</evidence>
<keyword evidence="9 10" id="KW-0472">Membrane</keyword>
<dbReference type="Gene3D" id="1.20.810.10">
    <property type="entry name" value="Cytochrome Bc1 Complex, Chain C"/>
    <property type="match status" value="1"/>
</dbReference>
<dbReference type="AlphaFoldDB" id="A0A932A8B6"/>
<feature type="domain" description="Cytochrome b/b6 C-terminal region profile" evidence="11">
    <location>
        <begin position="53"/>
        <end position="192"/>
    </location>
</feature>
<evidence type="ECO:0000256" key="6">
    <source>
        <dbReference type="ARBA" id="ARBA00022982"/>
    </source>
</evidence>
<organism evidence="12 13">
    <name type="scientific">Candidatus Korobacter versatilis</name>
    <dbReference type="NCBI Taxonomy" id="658062"/>
    <lineage>
        <taxon>Bacteria</taxon>
        <taxon>Pseudomonadati</taxon>
        <taxon>Acidobacteriota</taxon>
        <taxon>Terriglobia</taxon>
        <taxon>Terriglobales</taxon>
        <taxon>Candidatus Korobacteraceae</taxon>
        <taxon>Candidatus Korobacter</taxon>
    </lineage>
</organism>
<evidence type="ECO:0000259" key="11">
    <source>
        <dbReference type="PROSITE" id="PS51003"/>
    </source>
</evidence>
<dbReference type="Proteomes" id="UP000779809">
    <property type="component" value="Unassembled WGS sequence"/>
</dbReference>
<dbReference type="InterPro" id="IPR005798">
    <property type="entry name" value="Cyt_b/b6_C"/>
</dbReference>
<dbReference type="GO" id="GO:0009055">
    <property type="term" value="F:electron transfer activity"/>
    <property type="evidence" value="ECO:0007669"/>
    <property type="project" value="InterPro"/>
</dbReference>
<dbReference type="SUPFAM" id="SSF81648">
    <property type="entry name" value="a domain/subunit of cytochrome bc1 complex (Ubiquinol-cytochrome c reductase)"/>
    <property type="match status" value="1"/>
</dbReference>
<comment type="subcellular location">
    <subcellularLocation>
        <location evidence="1">Membrane</location>
        <topology evidence="1">Multi-pass membrane protein</topology>
    </subcellularLocation>
</comment>
<dbReference type="GO" id="GO:0016020">
    <property type="term" value="C:membrane"/>
    <property type="evidence" value="ECO:0007669"/>
    <property type="project" value="UniProtKB-SubCell"/>
</dbReference>
<reference evidence="12" key="1">
    <citation type="submission" date="2020-07" db="EMBL/GenBank/DDBJ databases">
        <title>Huge and variable diversity of episymbiotic CPR bacteria and DPANN archaea in groundwater ecosystems.</title>
        <authorList>
            <person name="He C.Y."/>
            <person name="Keren R."/>
            <person name="Whittaker M."/>
            <person name="Farag I.F."/>
            <person name="Doudna J."/>
            <person name="Cate J.H.D."/>
            <person name="Banfield J.F."/>
        </authorList>
    </citation>
    <scope>NUCLEOTIDE SEQUENCE</scope>
    <source>
        <strain evidence="12">NC_groundwater_580_Pr5_B-0.1um_64_19</strain>
    </source>
</reference>
<dbReference type="Pfam" id="PF00032">
    <property type="entry name" value="Cytochrom_B_C"/>
    <property type="match status" value="1"/>
</dbReference>